<evidence type="ECO:0000256" key="1">
    <source>
        <dbReference type="ARBA" id="ARBA00005993"/>
    </source>
</evidence>
<feature type="domain" description="NR LBD" evidence="13">
    <location>
        <begin position="266"/>
        <end position="497"/>
    </location>
</feature>
<keyword evidence="3 10" id="KW-0863">Zinc-finger</keyword>
<dbReference type="FunFam" id="3.30.50.10:FF:000030">
    <property type="entry name" value="Nuclear Hormone Receptor family"/>
    <property type="match status" value="1"/>
</dbReference>
<evidence type="ECO:0000259" key="12">
    <source>
        <dbReference type="PROSITE" id="PS51030"/>
    </source>
</evidence>
<dbReference type="InterPro" id="IPR013088">
    <property type="entry name" value="Znf_NHR/GATA"/>
</dbReference>
<evidence type="ECO:0000313" key="15">
    <source>
        <dbReference type="Proteomes" id="UP000596742"/>
    </source>
</evidence>
<dbReference type="GO" id="GO:0045944">
    <property type="term" value="P:positive regulation of transcription by RNA polymerase II"/>
    <property type="evidence" value="ECO:0007669"/>
    <property type="project" value="TreeGrafter"/>
</dbReference>
<dbReference type="Pfam" id="PF00105">
    <property type="entry name" value="zf-C4"/>
    <property type="match status" value="1"/>
</dbReference>
<comment type="caution">
    <text evidence="14">The sequence shown here is derived from an EMBL/GenBank/DDBJ whole genome shotgun (WGS) entry which is preliminary data.</text>
</comment>
<dbReference type="Gene3D" id="3.30.50.10">
    <property type="entry name" value="Erythroid Transcription Factor GATA-1, subunit A"/>
    <property type="match status" value="1"/>
</dbReference>
<comment type="similarity">
    <text evidence="1 10">Belongs to the nuclear hormone receptor family.</text>
</comment>
<dbReference type="PANTHER" id="PTHR24082:SF330">
    <property type="entry name" value="THYROID HORMONE RECEPTOR BETA"/>
    <property type="match status" value="1"/>
</dbReference>
<comment type="subcellular location">
    <subcellularLocation>
        <location evidence="10">Nucleus</location>
    </subcellularLocation>
</comment>
<evidence type="ECO:0000256" key="6">
    <source>
        <dbReference type="ARBA" id="ARBA00023125"/>
    </source>
</evidence>
<feature type="non-terminal residue" evidence="14">
    <location>
        <position position="501"/>
    </location>
</feature>
<keyword evidence="8 10" id="KW-0675">Receptor</keyword>
<dbReference type="SUPFAM" id="SSF48508">
    <property type="entry name" value="Nuclear receptor ligand-binding domain"/>
    <property type="match status" value="1"/>
</dbReference>
<dbReference type="PRINTS" id="PR00047">
    <property type="entry name" value="STROIDFINGER"/>
</dbReference>
<dbReference type="GO" id="GO:0048384">
    <property type="term" value="P:retinoic acid receptor signaling pathway"/>
    <property type="evidence" value="ECO:0007669"/>
    <property type="project" value="InterPro"/>
</dbReference>
<dbReference type="InterPro" id="IPR001723">
    <property type="entry name" value="Nuclear_hrmn_rcpt"/>
</dbReference>
<evidence type="ECO:0000259" key="13">
    <source>
        <dbReference type="PROSITE" id="PS51843"/>
    </source>
</evidence>
<dbReference type="PROSITE" id="PS00031">
    <property type="entry name" value="NUCLEAR_REC_DBD_1"/>
    <property type="match status" value="1"/>
</dbReference>
<evidence type="ECO:0000256" key="4">
    <source>
        <dbReference type="ARBA" id="ARBA00022833"/>
    </source>
</evidence>
<dbReference type="InterPro" id="IPR003078">
    <property type="entry name" value="Retinoic_acid_rcpt"/>
</dbReference>
<dbReference type="GO" id="GO:0005634">
    <property type="term" value="C:nucleus"/>
    <property type="evidence" value="ECO:0007669"/>
    <property type="project" value="UniProtKB-SubCell"/>
</dbReference>
<dbReference type="GO" id="GO:0000122">
    <property type="term" value="P:negative regulation of transcription by RNA polymerase II"/>
    <property type="evidence" value="ECO:0007669"/>
    <property type="project" value="TreeGrafter"/>
</dbReference>
<dbReference type="GO" id="GO:0004879">
    <property type="term" value="F:nuclear receptor activity"/>
    <property type="evidence" value="ECO:0007669"/>
    <property type="project" value="InterPro"/>
</dbReference>
<keyword evidence="4 10" id="KW-0862">Zinc</keyword>
<feature type="region of interest" description="Disordered" evidence="11">
    <location>
        <begin position="33"/>
        <end position="89"/>
    </location>
</feature>
<dbReference type="PRINTS" id="PR01292">
    <property type="entry name" value="RETNOICACIDR"/>
</dbReference>
<dbReference type="PROSITE" id="PS51843">
    <property type="entry name" value="NR_LBD"/>
    <property type="match status" value="1"/>
</dbReference>
<dbReference type="InterPro" id="IPR035500">
    <property type="entry name" value="NHR-like_dom_sf"/>
</dbReference>
<dbReference type="SMART" id="SM00399">
    <property type="entry name" value="ZnF_C4"/>
    <property type="match status" value="1"/>
</dbReference>
<accession>A0A8B6ET24</accession>
<keyword evidence="9 10" id="KW-0539">Nucleus</keyword>
<evidence type="ECO:0000256" key="3">
    <source>
        <dbReference type="ARBA" id="ARBA00022771"/>
    </source>
</evidence>
<gene>
    <name evidence="14" type="ORF">MGAL_10B092997</name>
</gene>
<dbReference type="PROSITE" id="PS51030">
    <property type="entry name" value="NUCLEAR_REC_DBD_2"/>
    <property type="match status" value="1"/>
</dbReference>
<evidence type="ECO:0000313" key="14">
    <source>
        <dbReference type="EMBL" id="VDI39449.1"/>
    </source>
</evidence>
<keyword evidence="6 10" id="KW-0238">DNA-binding</keyword>
<dbReference type="GO" id="GO:0000978">
    <property type="term" value="F:RNA polymerase II cis-regulatory region sequence-specific DNA binding"/>
    <property type="evidence" value="ECO:0007669"/>
    <property type="project" value="TreeGrafter"/>
</dbReference>
<keyword evidence="7 10" id="KW-0804">Transcription</keyword>
<dbReference type="EMBL" id="UYJE01005689">
    <property type="protein sequence ID" value="VDI39449.1"/>
    <property type="molecule type" value="Genomic_DNA"/>
</dbReference>
<protein>
    <submittedName>
        <fullName evidence="14">Thyroid hormone receptor beta</fullName>
    </submittedName>
</protein>
<dbReference type="Pfam" id="PF00104">
    <property type="entry name" value="Hormone_recep"/>
    <property type="match status" value="1"/>
</dbReference>
<reference evidence="14" key="1">
    <citation type="submission" date="2018-11" db="EMBL/GenBank/DDBJ databases">
        <authorList>
            <person name="Alioto T."/>
            <person name="Alioto T."/>
        </authorList>
    </citation>
    <scope>NUCLEOTIDE SEQUENCE</scope>
</reference>
<keyword evidence="15" id="KW-1185">Reference proteome</keyword>
<dbReference type="InterPro" id="IPR050234">
    <property type="entry name" value="Nuclear_hormone_rcpt_NR1"/>
</dbReference>
<organism evidence="14 15">
    <name type="scientific">Mytilus galloprovincialis</name>
    <name type="common">Mediterranean mussel</name>
    <dbReference type="NCBI Taxonomy" id="29158"/>
    <lineage>
        <taxon>Eukaryota</taxon>
        <taxon>Metazoa</taxon>
        <taxon>Spiralia</taxon>
        <taxon>Lophotrochozoa</taxon>
        <taxon>Mollusca</taxon>
        <taxon>Bivalvia</taxon>
        <taxon>Autobranchia</taxon>
        <taxon>Pteriomorphia</taxon>
        <taxon>Mytilida</taxon>
        <taxon>Mytiloidea</taxon>
        <taxon>Mytilidae</taxon>
        <taxon>Mytilinae</taxon>
        <taxon>Mytilus</taxon>
    </lineage>
</organism>
<dbReference type="PANTHER" id="PTHR24082">
    <property type="entry name" value="NUCLEAR HORMONE RECEPTOR"/>
    <property type="match status" value="1"/>
</dbReference>
<name>A0A8B6ET24_MYTGA</name>
<dbReference type="InterPro" id="IPR001628">
    <property type="entry name" value="Znf_hrmn_rcpt"/>
</dbReference>
<evidence type="ECO:0000256" key="5">
    <source>
        <dbReference type="ARBA" id="ARBA00023015"/>
    </source>
</evidence>
<evidence type="ECO:0000256" key="10">
    <source>
        <dbReference type="RuleBase" id="RU004334"/>
    </source>
</evidence>
<dbReference type="PRINTS" id="PR00398">
    <property type="entry name" value="STRDHORMONER"/>
</dbReference>
<dbReference type="CDD" id="cd06961">
    <property type="entry name" value="NR_DBD_TR"/>
    <property type="match status" value="1"/>
</dbReference>
<feature type="domain" description="Nuclear receptor" evidence="12">
    <location>
        <begin position="107"/>
        <end position="182"/>
    </location>
</feature>
<dbReference type="Gene3D" id="1.10.565.10">
    <property type="entry name" value="Retinoid X Receptor"/>
    <property type="match status" value="1"/>
</dbReference>
<sequence>MDNRIYSNMNFMRNMHSDINAYADPMRFMVPETPQQYDIPDDNGNDTTVKYGPVSTPDSTASGESFPSSSFSSTSSSSSQEETKLNKKRKTVGTPYIPSYMDLSQGPEPCVVCTDAATGYHYRCMTCEGCKGFFRRTIQKNLQYHCKWNQSCIIDKTTRNQCQYCRFKKCLYVGMAVDFYGNNLPDSAIVVVGDERMVTNHGVARRVTGFISTSKVFGDGAIVVLNEKQRRAKRKLIEDNRKKRQTDDFKPKTPADGCLHELMTENDRLLINEIVQAYDQTNVTLPPKGSEVENSDPEPHSPEAWQKMAEAMTPSIVKVVEFAKGVPGFIQLYVDDQILLLKSCCLEVMCLRAACRYDAEKETLLMHNGMLINKSQIKSEGLGVLVEPIFEFAVGLSKLQLDKTELSLLSAVLLMQSDRSGLKEPEAVEKLQDEILGAFKRYVAEKRPHQPVHWAKILMKVTDLRTISTRHAERVLCIRLDHSGDGPSPFLDLFLDKFRYE</sequence>
<dbReference type="Proteomes" id="UP000596742">
    <property type="component" value="Unassembled WGS sequence"/>
</dbReference>
<dbReference type="AlphaFoldDB" id="A0A8B6ET24"/>
<evidence type="ECO:0000256" key="7">
    <source>
        <dbReference type="ARBA" id="ARBA00023163"/>
    </source>
</evidence>
<dbReference type="SUPFAM" id="SSF57716">
    <property type="entry name" value="Glucocorticoid receptor-like (DNA-binding domain)"/>
    <property type="match status" value="1"/>
</dbReference>
<dbReference type="GO" id="GO:0030154">
    <property type="term" value="P:cell differentiation"/>
    <property type="evidence" value="ECO:0007669"/>
    <property type="project" value="TreeGrafter"/>
</dbReference>
<feature type="compositionally biased region" description="Low complexity" evidence="11">
    <location>
        <begin position="59"/>
        <end position="79"/>
    </location>
</feature>
<evidence type="ECO:0000256" key="9">
    <source>
        <dbReference type="ARBA" id="ARBA00023242"/>
    </source>
</evidence>
<keyword evidence="5 10" id="KW-0805">Transcription regulation</keyword>
<dbReference type="InterPro" id="IPR000536">
    <property type="entry name" value="Nucl_hrmn_rcpt_lig-bd"/>
</dbReference>
<dbReference type="GO" id="GO:0008270">
    <property type="term" value="F:zinc ion binding"/>
    <property type="evidence" value="ECO:0007669"/>
    <property type="project" value="UniProtKB-KW"/>
</dbReference>
<proteinExistence type="inferred from homology"/>
<keyword evidence="2 10" id="KW-0479">Metal-binding</keyword>
<evidence type="ECO:0000256" key="11">
    <source>
        <dbReference type="SAM" id="MobiDB-lite"/>
    </source>
</evidence>
<dbReference type="SMART" id="SM00430">
    <property type="entry name" value="HOLI"/>
    <property type="match status" value="1"/>
</dbReference>
<evidence type="ECO:0000256" key="8">
    <source>
        <dbReference type="ARBA" id="ARBA00023170"/>
    </source>
</evidence>
<evidence type="ECO:0000256" key="2">
    <source>
        <dbReference type="ARBA" id="ARBA00022723"/>
    </source>
</evidence>
<dbReference type="OrthoDB" id="6081310at2759"/>